<evidence type="ECO:0000313" key="1">
    <source>
        <dbReference type="EMBL" id="MBB3937668.1"/>
    </source>
</evidence>
<name>A0A7W6FVZ6_9HYPH</name>
<dbReference type="EMBL" id="JACIDO010000011">
    <property type="protein sequence ID" value="MBB3937668.1"/>
    <property type="molecule type" value="Genomic_DNA"/>
</dbReference>
<evidence type="ECO:0000313" key="2">
    <source>
        <dbReference type="Proteomes" id="UP000531216"/>
    </source>
</evidence>
<gene>
    <name evidence="1" type="ORF">GGR05_003836</name>
</gene>
<dbReference type="Proteomes" id="UP000531216">
    <property type="component" value="Unassembled WGS sequence"/>
</dbReference>
<dbReference type="OrthoDB" id="977800at2"/>
<sequence length="296" mass="33084">MNDPRILKLFYDNKSDPAYAGRFGQIPGATLSGGSWVIPLANLQDPELGLIARTASADADDARFTIAFTSLAKLSAFFLCNTNLSVNARIRLVGYYDAARTELSFDLTFDAYPGIGFTEELEWEDENSWDGKPLSKDLEGLTQNAWTVFPDDVRASVLDVQILDESNPDGFIDLGRLLCMSGWQPARNPLLGSSLGIETDTTAEKSMSGAESFDRREPFRVYQLNYGYLPEQETLDRGLEMARRIGIDGEVFVVNDSRSVNLHRLSFLARLRQPPAWERSAPRMANIAFQLKERLP</sequence>
<dbReference type="RefSeq" id="WP_090964612.1">
    <property type="nucleotide sequence ID" value="NZ_FOOA01000014.1"/>
</dbReference>
<proteinExistence type="predicted"/>
<comment type="caution">
    <text evidence="1">The sequence shown here is derived from an EMBL/GenBank/DDBJ whole genome shotgun (WGS) entry which is preliminary data.</text>
</comment>
<keyword evidence="2" id="KW-1185">Reference proteome</keyword>
<reference evidence="1 2" key="1">
    <citation type="submission" date="2020-08" db="EMBL/GenBank/DDBJ databases">
        <title>Genomic Encyclopedia of Type Strains, Phase IV (KMG-IV): sequencing the most valuable type-strain genomes for metagenomic binning, comparative biology and taxonomic classification.</title>
        <authorList>
            <person name="Goeker M."/>
        </authorList>
    </citation>
    <scope>NUCLEOTIDE SEQUENCE [LARGE SCALE GENOMIC DNA]</scope>
    <source>
        <strain evidence="1 2">DSM 25024</strain>
    </source>
</reference>
<organism evidence="1 2">
    <name type="scientific">Aureimonas phyllosphaerae</name>
    <dbReference type="NCBI Taxonomy" id="1166078"/>
    <lineage>
        <taxon>Bacteria</taxon>
        <taxon>Pseudomonadati</taxon>
        <taxon>Pseudomonadota</taxon>
        <taxon>Alphaproteobacteria</taxon>
        <taxon>Hyphomicrobiales</taxon>
        <taxon>Aurantimonadaceae</taxon>
        <taxon>Aureimonas</taxon>
    </lineage>
</organism>
<accession>A0A7W6FVZ6</accession>
<dbReference type="AlphaFoldDB" id="A0A7W6FVZ6"/>
<protein>
    <submittedName>
        <fullName evidence="1">Uncharacterized protein</fullName>
    </submittedName>
</protein>